<name>A0A2I0JDI7_PUNGR</name>
<comment type="caution">
    <text evidence="1">The sequence shown here is derived from an EMBL/GenBank/DDBJ whole genome shotgun (WGS) entry which is preliminary data.</text>
</comment>
<keyword evidence="2" id="KW-1185">Reference proteome</keyword>
<dbReference type="AlphaFoldDB" id="A0A2I0JDI7"/>
<reference evidence="1 2" key="1">
    <citation type="submission" date="2017-11" db="EMBL/GenBank/DDBJ databases">
        <title>De-novo sequencing of pomegranate (Punica granatum L.) genome.</title>
        <authorList>
            <person name="Akparov Z."/>
            <person name="Amiraslanov A."/>
            <person name="Hajiyeva S."/>
            <person name="Abbasov M."/>
            <person name="Kaur K."/>
            <person name="Hamwieh A."/>
            <person name="Solovyev V."/>
            <person name="Salamov A."/>
            <person name="Braich B."/>
            <person name="Kosarev P."/>
            <person name="Mahmoud A."/>
            <person name="Hajiyev E."/>
            <person name="Babayeva S."/>
            <person name="Izzatullayeva V."/>
            <person name="Mammadov A."/>
            <person name="Mammadov A."/>
            <person name="Sharifova S."/>
            <person name="Ojaghi J."/>
            <person name="Eynullazada K."/>
            <person name="Bayramov B."/>
            <person name="Abdulazimova A."/>
            <person name="Shahmuradov I."/>
        </authorList>
    </citation>
    <scope>NUCLEOTIDE SEQUENCE [LARGE SCALE GENOMIC DNA]</scope>
    <source>
        <strain evidence="2">cv. AG2017</strain>
        <tissue evidence="1">Leaf</tissue>
    </source>
</reference>
<protein>
    <submittedName>
        <fullName evidence="1">Uncharacterized protein</fullName>
    </submittedName>
</protein>
<proteinExistence type="predicted"/>
<dbReference type="EMBL" id="PGOL01001789">
    <property type="protein sequence ID" value="PKI54311.1"/>
    <property type="molecule type" value="Genomic_DNA"/>
</dbReference>
<dbReference type="Proteomes" id="UP000233551">
    <property type="component" value="Unassembled WGS sequence"/>
</dbReference>
<evidence type="ECO:0000313" key="2">
    <source>
        <dbReference type="Proteomes" id="UP000233551"/>
    </source>
</evidence>
<gene>
    <name evidence="1" type="ORF">CRG98_025302</name>
</gene>
<evidence type="ECO:0000313" key="1">
    <source>
        <dbReference type="EMBL" id="PKI54311.1"/>
    </source>
</evidence>
<organism evidence="1 2">
    <name type="scientific">Punica granatum</name>
    <name type="common">Pomegranate</name>
    <dbReference type="NCBI Taxonomy" id="22663"/>
    <lineage>
        <taxon>Eukaryota</taxon>
        <taxon>Viridiplantae</taxon>
        <taxon>Streptophyta</taxon>
        <taxon>Embryophyta</taxon>
        <taxon>Tracheophyta</taxon>
        <taxon>Spermatophyta</taxon>
        <taxon>Magnoliopsida</taxon>
        <taxon>eudicotyledons</taxon>
        <taxon>Gunneridae</taxon>
        <taxon>Pentapetalae</taxon>
        <taxon>rosids</taxon>
        <taxon>malvids</taxon>
        <taxon>Myrtales</taxon>
        <taxon>Lythraceae</taxon>
        <taxon>Punica</taxon>
    </lineage>
</organism>
<sequence length="70" mass="7828">MLRCKGRHIRGARRTGARGWSAREVCWRAGRAAVHAGELLCAAGRASVRLRVHCSPESTIFDRNEEINLK</sequence>
<accession>A0A2I0JDI7</accession>